<dbReference type="AlphaFoldDB" id="A0AA38JAC1"/>
<gene>
    <name evidence="1" type="ORF">Zmor_001963</name>
</gene>
<accession>A0AA38JAC1</accession>
<organism evidence="1 2">
    <name type="scientific">Zophobas morio</name>
    <dbReference type="NCBI Taxonomy" id="2755281"/>
    <lineage>
        <taxon>Eukaryota</taxon>
        <taxon>Metazoa</taxon>
        <taxon>Ecdysozoa</taxon>
        <taxon>Arthropoda</taxon>
        <taxon>Hexapoda</taxon>
        <taxon>Insecta</taxon>
        <taxon>Pterygota</taxon>
        <taxon>Neoptera</taxon>
        <taxon>Endopterygota</taxon>
        <taxon>Coleoptera</taxon>
        <taxon>Polyphaga</taxon>
        <taxon>Cucujiformia</taxon>
        <taxon>Tenebrionidae</taxon>
        <taxon>Zophobas</taxon>
    </lineage>
</organism>
<evidence type="ECO:0000313" key="2">
    <source>
        <dbReference type="Proteomes" id="UP001168821"/>
    </source>
</evidence>
<name>A0AA38JAC1_9CUCU</name>
<proteinExistence type="predicted"/>
<keyword evidence="2" id="KW-1185">Reference proteome</keyword>
<comment type="caution">
    <text evidence="1">The sequence shown here is derived from an EMBL/GenBank/DDBJ whole genome shotgun (WGS) entry which is preliminary data.</text>
</comment>
<sequence>MKYLERKIRRKNLMIKSIGDEQKKSIQDTQQKIGKICQKLEVQLDEKWDIDEIGRILKHSDRMDYSTKVQEEKKRLLPYLMGARNKGLRAQVKHDMMVINVEVDRADDLLTLE</sequence>
<dbReference type="Proteomes" id="UP001168821">
    <property type="component" value="Unassembled WGS sequence"/>
</dbReference>
<protein>
    <submittedName>
        <fullName evidence="1">Uncharacterized protein</fullName>
    </submittedName>
</protein>
<reference evidence="1" key="1">
    <citation type="journal article" date="2023" name="G3 (Bethesda)">
        <title>Whole genome assemblies of Zophobas morio and Tenebrio molitor.</title>
        <authorList>
            <person name="Kaur S."/>
            <person name="Stinson S.A."/>
            <person name="diCenzo G.C."/>
        </authorList>
    </citation>
    <scope>NUCLEOTIDE SEQUENCE</scope>
    <source>
        <strain evidence="1">QUZm001</strain>
    </source>
</reference>
<evidence type="ECO:0000313" key="1">
    <source>
        <dbReference type="EMBL" id="KAJ3666524.1"/>
    </source>
</evidence>
<dbReference type="EMBL" id="JALNTZ010000001">
    <property type="protein sequence ID" value="KAJ3666524.1"/>
    <property type="molecule type" value="Genomic_DNA"/>
</dbReference>